<evidence type="ECO:0000313" key="2">
    <source>
        <dbReference type="Proteomes" id="UP001195660"/>
    </source>
</evidence>
<protein>
    <submittedName>
        <fullName evidence="1">Uncharacterized protein</fullName>
    </submittedName>
</protein>
<organism evidence="1 2">
    <name type="scientific">Deefgea chitinilytica</name>
    <dbReference type="NCBI Taxonomy" id="570276"/>
    <lineage>
        <taxon>Bacteria</taxon>
        <taxon>Pseudomonadati</taxon>
        <taxon>Pseudomonadota</taxon>
        <taxon>Betaproteobacteria</taxon>
        <taxon>Neisseriales</taxon>
        <taxon>Chitinibacteraceae</taxon>
        <taxon>Deefgea</taxon>
    </lineage>
</organism>
<dbReference type="EMBL" id="WOFE01000006">
    <property type="protein sequence ID" value="MBM5572287.1"/>
    <property type="molecule type" value="Genomic_DNA"/>
</dbReference>
<evidence type="ECO:0000313" key="1">
    <source>
        <dbReference type="EMBL" id="MBM5572287.1"/>
    </source>
</evidence>
<gene>
    <name evidence="1" type="ORF">GM173_11965</name>
</gene>
<accession>A0ABS2CE21</accession>
<comment type="caution">
    <text evidence="1">The sequence shown here is derived from an EMBL/GenBank/DDBJ whole genome shotgun (WGS) entry which is preliminary data.</text>
</comment>
<name>A0ABS2CE21_9NEIS</name>
<reference evidence="1 2" key="1">
    <citation type="submission" date="2019-11" db="EMBL/GenBank/DDBJ databases">
        <title>Novel Deefgea species.</title>
        <authorList>
            <person name="Han J.-H."/>
        </authorList>
    </citation>
    <scope>NUCLEOTIDE SEQUENCE [LARGE SCALE GENOMIC DNA]</scope>
    <source>
        <strain evidence="1 2">LMG 24817</strain>
    </source>
</reference>
<dbReference type="RefSeq" id="WP_203571619.1">
    <property type="nucleotide sequence ID" value="NZ_WOFE01000006.1"/>
</dbReference>
<proteinExistence type="predicted"/>
<dbReference type="Proteomes" id="UP001195660">
    <property type="component" value="Unassembled WGS sequence"/>
</dbReference>
<keyword evidence="2" id="KW-1185">Reference proteome</keyword>
<sequence length="263" mass="29697">MSPLLINHCAWFGKQRIRLSSVNFGGEVLSRRRASVDPSPDVLVPRLQDMFNQVPRGRLGQDRVDLVFGSPWVRYVCLPWQTSLGKDSDWENYARLLLAQQYGVNTDSWRIRISNGGYGQPRIAAAFEEGLYQTFAELCRASKLKLGKVEPLFTTAVNQHRRAMKDAEHALVILEMGHAIVGFYREKAWQGLVTLPVQLDTEEQTLSLAALVREAAVLSGQFLPEHIYLTSSDVTLRSVKSADFDFEWLGAVHPQFLAVDNHE</sequence>